<gene>
    <name evidence="2" type="ORF">Pla133_21350</name>
</gene>
<proteinExistence type="predicted"/>
<sequence>MNAKTVLAIAAAGALAGLSGCTATHEIQEDHWNLASVPGRISYQLTGYRGPEDGSLAHHVGKDLSSIGTTLGRHFLNYNAENPFQGSTTYKTHKAPKPPKVSEFEVESADAPRRVFD</sequence>
<keyword evidence="3" id="KW-1185">Reference proteome</keyword>
<dbReference type="KEGG" id="pbap:Pla133_21350"/>
<evidence type="ECO:0000256" key="1">
    <source>
        <dbReference type="SAM" id="MobiDB-lite"/>
    </source>
</evidence>
<dbReference type="Proteomes" id="UP000316921">
    <property type="component" value="Chromosome"/>
</dbReference>
<evidence type="ECO:0000313" key="3">
    <source>
        <dbReference type="Proteomes" id="UP000316921"/>
    </source>
</evidence>
<feature type="region of interest" description="Disordered" evidence="1">
    <location>
        <begin position="85"/>
        <end position="117"/>
    </location>
</feature>
<dbReference type="EMBL" id="CP036287">
    <property type="protein sequence ID" value="QDU67057.1"/>
    <property type="molecule type" value="Genomic_DNA"/>
</dbReference>
<reference evidence="2 3" key="1">
    <citation type="submission" date="2019-02" db="EMBL/GenBank/DDBJ databases">
        <title>Deep-cultivation of Planctomycetes and their phenomic and genomic characterization uncovers novel biology.</title>
        <authorList>
            <person name="Wiegand S."/>
            <person name="Jogler M."/>
            <person name="Boedeker C."/>
            <person name="Pinto D."/>
            <person name="Vollmers J."/>
            <person name="Rivas-Marin E."/>
            <person name="Kohn T."/>
            <person name="Peeters S.H."/>
            <person name="Heuer A."/>
            <person name="Rast P."/>
            <person name="Oberbeckmann S."/>
            <person name="Bunk B."/>
            <person name="Jeske O."/>
            <person name="Meyerdierks A."/>
            <person name="Storesund J.E."/>
            <person name="Kallscheuer N."/>
            <person name="Luecker S."/>
            <person name="Lage O.M."/>
            <person name="Pohl T."/>
            <person name="Merkel B.J."/>
            <person name="Hornburger P."/>
            <person name="Mueller R.-W."/>
            <person name="Bruemmer F."/>
            <person name="Labrenz M."/>
            <person name="Spormann A.M."/>
            <person name="Op den Camp H."/>
            <person name="Overmann J."/>
            <person name="Amann R."/>
            <person name="Jetten M.S.M."/>
            <person name="Mascher T."/>
            <person name="Medema M.H."/>
            <person name="Devos D.P."/>
            <person name="Kaster A.-K."/>
            <person name="Ovreas L."/>
            <person name="Rohde M."/>
            <person name="Galperin M.Y."/>
            <person name="Jogler C."/>
        </authorList>
    </citation>
    <scope>NUCLEOTIDE SEQUENCE [LARGE SCALE GENOMIC DNA]</scope>
    <source>
        <strain evidence="2 3">Pla133</strain>
    </source>
</reference>
<organism evidence="2 3">
    <name type="scientific">Engelhardtia mirabilis</name>
    <dbReference type="NCBI Taxonomy" id="2528011"/>
    <lineage>
        <taxon>Bacteria</taxon>
        <taxon>Pseudomonadati</taxon>
        <taxon>Planctomycetota</taxon>
        <taxon>Planctomycetia</taxon>
        <taxon>Planctomycetia incertae sedis</taxon>
        <taxon>Engelhardtia</taxon>
    </lineage>
</organism>
<dbReference type="PROSITE" id="PS51257">
    <property type="entry name" value="PROKAR_LIPOPROTEIN"/>
    <property type="match status" value="1"/>
</dbReference>
<evidence type="ECO:0000313" key="2">
    <source>
        <dbReference type="EMBL" id="QDU67057.1"/>
    </source>
</evidence>
<accession>A0A518BJA3</accession>
<name>A0A518BJA3_9BACT</name>
<dbReference type="RefSeq" id="WP_145064881.1">
    <property type="nucleotide sequence ID" value="NZ_CP036287.1"/>
</dbReference>
<dbReference type="AlphaFoldDB" id="A0A518BJA3"/>
<protein>
    <submittedName>
        <fullName evidence="2">Uncharacterized protein</fullName>
    </submittedName>
</protein>